<gene>
    <name evidence="3" type="ordered locus">Plabr_4707</name>
</gene>
<accession>F0SQ99</accession>
<organism evidence="3 4">
    <name type="scientific">Rubinisphaera brasiliensis (strain ATCC 49424 / DSM 5305 / JCM 21570 / IAM 15109 / NBRC 103401 / IFAM 1448)</name>
    <name type="common">Planctomyces brasiliensis</name>
    <dbReference type="NCBI Taxonomy" id="756272"/>
    <lineage>
        <taxon>Bacteria</taxon>
        <taxon>Pseudomonadati</taxon>
        <taxon>Planctomycetota</taxon>
        <taxon>Planctomycetia</taxon>
        <taxon>Planctomycetales</taxon>
        <taxon>Planctomycetaceae</taxon>
        <taxon>Rubinisphaera</taxon>
    </lineage>
</organism>
<keyword evidence="2" id="KW-1133">Transmembrane helix</keyword>
<sequence>MPLTVPEQLDALLSKLRGSIRRYVLLRGLSLTLALLTLIFWISLLIDTAWFRITRLELSRETRIFILLIGAVCIAVLIYRSVLWQLMIQLRRRALALVLEKQFPILKDRLITVVEVAEQEGRTTHTPALSQRMLDQTLSEACRLSESLQVEQVFNYRPLKRAFLLAAVAVLSVAATAVASPATFSHWSKAYVQLAQDYWNRLNGLNVSVVAQPGDRVRLFEDGLVRHATGSDLTLLVETQEGKLPPEQVMLSYRTQSGARAKALMTPAGEGKFRHTIGNLVEDIELTVTGGDFTTVRPLKVLAVPEPQITSMTAICDYPDYTGWDERGTGEPTERKISSSEITVPMETSLVLQAAVSKSLRGVRISGREFELQLRRADDGSWSAQQRILNERGLIEKQEDFSSSVNRVMNADDLLVALPLFVTSGEVSMTSALASRQAIPIRESESMRIYLEDTDGIINLEPIRLEINGQVDEPPAVQTRLAGIGKAITRKAVMPFQGSVTDDYGLQELFFEFRTEKEEDPTTQPTERQPDGAREFVMEKSEQQPLERFDVLPLELDVDDVLYVTLVARDGDDLNGPHVSRGETYRMKIVSDEALLSLLYQDELNLRRRFEQVIEELERARDDLNQTNAAAAGEENAAGLSEATQRTLNAIQKDALETDAIRAAFESVLEELVNNRIDTPQIRSRLQDKIIEPLAAALSEDFETTEEHLRLLDFALREGKTPTVSVETCLADMDQLLTNLARILQEMRKLESFQEVIELLKGIIEDEKALKEKTEQERKNKLIDLLN</sequence>
<dbReference type="STRING" id="756272.Plabr_4707"/>
<feature type="coiled-coil region" evidence="1">
    <location>
        <begin position="600"/>
        <end position="637"/>
    </location>
</feature>
<dbReference type="EMBL" id="CP002546">
    <property type="protein sequence ID" value="ADY62278.1"/>
    <property type="molecule type" value="Genomic_DNA"/>
</dbReference>
<evidence type="ECO:0000313" key="3">
    <source>
        <dbReference type="EMBL" id="ADY62278.1"/>
    </source>
</evidence>
<keyword evidence="1" id="KW-0175">Coiled coil</keyword>
<feature type="transmembrane region" description="Helical" evidence="2">
    <location>
        <begin position="162"/>
        <end position="184"/>
    </location>
</feature>
<name>F0SQ99_RUBBR</name>
<dbReference type="Proteomes" id="UP000006860">
    <property type="component" value="Chromosome"/>
</dbReference>
<reference evidence="4" key="1">
    <citation type="submission" date="2011-02" db="EMBL/GenBank/DDBJ databases">
        <title>The complete genome of Planctomyces brasiliensis DSM 5305.</title>
        <authorList>
            <person name="Lucas S."/>
            <person name="Copeland A."/>
            <person name="Lapidus A."/>
            <person name="Bruce D."/>
            <person name="Goodwin L."/>
            <person name="Pitluck S."/>
            <person name="Kyrpides N."/>
            <person name="Mavromatis K."/>
            <person name="Pagani I."/>
            <person name="Ivanova N."/>
            <person name="Ovchinnikova G."/>
            <person name="Lu M."/>
            <person name="Detter J.C."/>
            <person name="Han C."/>
            <person name="Land M."/>
            <person name="Hauser L."/>
            <person name="Markowitz V."/>
            <person name="Cheng J.-F."/>
            <person name="Hugenholtz P."/>
            <person name="Woyke T."/>
            <person name="Wu D."/>
            <person name="Tindall B."/>
            <person name="Pomrenke H.G."/>
            <person name="Brambilla E."/>
            <person name="Klenk H.-P."/>
            <person name="Eisen J.A."/>
        </authorList>
    </citation>
    <scope>NUCLEOTIDE SEQUENCE [LARGE SCALE GENOMIC DNA]</scope>
    <source>
        <strain evidence="4">ATCC 49424 / DSM 5305 / JCM 21570 / NBRC 103401 / IFAM 1448</strain>
    </source>
</reference>
<evidence type="ECO:0000256" key="1">
    <source>
        <dbReference type="SAM" id="Coils"/>
    </source>
</evidence>
<evidence type="ECO:0008006" key="5">
    <source>
        <dbReference type="Google" id="ProtNLM"/>
    </source>
</evidence>
<dbReference type="KEGG" id="pbs:Plabr_4707"/>
<feature type="coiled-coil region" evidence="1">
    <location>
        <begin position="757"/>
        <end position="784"/>
    </location>
</feature>
<dbReference type="RefSeq" id="WP_013630982.1">
    <property type="nucleotide sequence ID" value="NC_015174.1"/>
</dbReference>
<dbReference type="HOGENOM" id="CLU_348461_0_0_0"/>
<keyword evidence="4" id="KW-1185">Reference proteome</keyword>
<protein>
    <recommendedName>
        <fullName evidence="5">Polyketide synthase</fullName>
    </recommendedName>
</protein>
<keyword evidence="2" id="KW-0472">Membrane</keyword>
<dbReference type="OrthoDB" id="256197at2"/>
<proteinExistence type="predicted"/>
<feature type="transmembrane region" description="Helical" evidence="2">
    <location>
        <begin position="64"/>
        <end position="83"/>
    </location>
</feature>
<dbReference type="AlphaFoldDB" id="F0SQ99"/>
<feature type="transmembrane region" description="Helical" evidence="2">
    <location>
        <begin position="24"/>
        <end position="44"/>
    </location>
</feature>
<evidence type="ECO:0000256" key="2">
    <source>
        <dbReference type="SAM" id="Phobius"/>
    </source>
</evidence>
<evidence type="ECO:0000313" key="4">
    <source>
        <dbReference type="Proteomes" id="UP000006860"/>
    </source>
</evidence>
<keyword evidence="2" id="KW-0812">Transmembrane</keyword>
<dbReference type="eggNOG" id="COG1196">
    <property type="taxonomic scope" value="Bacteria"/>
</dbReference>